<accession>A0A3M9MVR3</accession>
<gene>
    <name evidence="1" type="ORF">EFB08_07240</name>
</gene>
<dbReference type="EMBL" id="RJJD01000003">
    <property type="protein sequence ID" value="RNI29207.1"/>
    <property type="molecule type" value="Genomic_DNA"/>
</dbReference>
<evidence type="ECO:0008006" key="3">
    <source>
        <dbReference type="Google" id="ProtNLM"/>
    </source>
</evidence>
<evidence type="ECO:0000313" key="1">
    <source>
        <dbReference type="EMBL" id="RNI29207.1"/>
    </source>
</evidence>
<protein>
    <recommendedName>
        <fullName evidence="3">DUF4595 domain-containing protein</fullName>
    </recommendedName>
</protein>
<name>A0A3M9MVR3_9BACT</name>
<evidence type="ECO:0000313" key="2">
    <source>
        <dbReference type="Proteomes" id="UP000272117"/>
    </source>
</evidence>
<reference evidence="1 2" key="1">
    <citation type="submission" date="2018-11" db="EMBL/GenBank/DDBJ databases">
        <title>Rufibacter latericius sp. nov., isolated from water in Baiyang Lake.</title>
        <authorList>
            <person name="Yang Y."/>
        </authorList>
    </citation>
    <scope>NUCLEOTIDE SEQUENCE [LARGE SCALE GENOMIC DNA]</scope>
    <source>
        <strain evidence="1 2">R-22-1c-1</strain>
    </source>
</reference>
<organism evidence="1 2">
    <name type="scientific">Rufibacter latericius</name>
    <dbReference type="NCBI Taxonomy" id="2487040"/>
    <lineage>
        <taxon>Bacteria</taxon>
        <taxon>Pseudomonadati</taxon>
        <taxon>Bacteroidota</taxon>
        <taxon>Cytophagia</taxon>
        <taxon>Cytophagales</taxon>
        <taxon>Hymenobacteraceae</taxon>
        <taxon>Rufibacter</taxon>
    </lineage>
</organism>
<dbReference type="Proteomes" id="UP000272117">
    <property type="component" value="Unassembled WGS sequence"/>
</dbReference>
<dbReference type="AlphaFoldDB" id="A0A3M9MVR3"/>
<keyword evidence="2" id="KW-1185">Reference proteome</keyword>
<proteinExistence type="predicted"/>
<comment type="caution">
    <text evidence="1">The sequence shown here is derived from an EMBL/GenBank/DDBJ whole genome shotgun (WGS) entry which is preliminary data.</text>
</comment>
<dbReference type="Gene3D" id="2.180.10.10">
    <property type="entry name" value="RHS repeat-associated core"/>
    <property type="match status" value="1"/>
</dbReference>
<sequence>MLLWVCFLGTACGSKQEDPAPVPQPTPVPVPTQPKEVKCRIVKQVLDYPDPAESFTREFQYTANRLTKVVDTKKTGSTVPVAYSFEYNSQGQLVKTNFLDNDGKPMFYYTYEHTPSGLLSKIHLHLRLGDYSAPPVIVTTRNMGYNTKNQLTSVKEYLMTGQAPLISRDITYTYDAQGNITNSHEYRVLEYVGAEVKYDVMVDERFTYDNKVNPYRESPFFQYFPFISAPENWSLNNVATMTSGTSSEGTKKGPSTEFNTAQFNFTKTNTFTYTTQNRPENQTADRGPNYSFTYACE</sequence>